<proteinExistence type="predicted"/>
<reference evidence="2 6" key="1">
    <citation type="submission" date="2019-02" db="EMBL/GenBank/DDBJ databases">
        <authorList>
            <consortium name="GenomeTrakr: Next Generation Sequencing Network for Food Pathogen Tracability"/>
        </authorList>
    </citation>
    <scope>NUCLEOTIDE SEQUENCE [LARGE SCALE GENOMIC DNA]</scope>
    <source>
        <strain evidence="2 6">FDA00013853</strain>
    </source>
</reference>
<reference evidence="7 8" key="2">
    <citation type="submission" date="2019-04" db="EMBL/GenBank/DDBJ databases">
        <authorList>
            <person name="Ashton P.M."/>
            <person name="Dallman T."/>
            <person name="Nair S."/>
            <person name="De Pinna E."/>
            <person name="Peters T."/>
            <person name="Grant K."/>
        </authorList>
    </citation>
    <scope>NUCLEOTIDE SEQUENCE [LARGE SCALE GENOMIC DNA]</scope>
    <source>
        <strain evidence="4 8">282333</strain>
        <strain evidence="5 7">282352</strain>
        <strain evidence="3 9">289003</strain>
    </source>
</reference>
<dbReference type="EMBL" id="AAANYR010000009">
    <property type="protein sequence ID" value="EAD5787643.1"/>
    <property type="molecule type" value="Genomic_DNA"/>
</dbReference>
<dbReference type="Proteomes" id="UP000533021">
    <property type="component" value="Unassembled WGS sequence"/>
</dbReference>
<dbReference type="EMBL" id="AABEMN010000003">
    <property type="protein sequence ID" value="EAG9518645.1"/>
    <property type="molecule type" value="Genomic_DNA"/>
</dbReference>
<dbReference type="SUPFAM" id="SSF47413">
    <property type="entry name" value="lambda repressor-like DNA-binding domains"/>
    <property type="match status" value="1"/>
</dbReference>
<evidence type="ECO:0000259" key="1">
    <source>
        <dbReference type="PROSITE" id="PS50943"/>
    </source>
</evidence>
<dbReference type="Proteomes" id="UP000546397">
    <property type="component" value="Unassembled WGS sequence"/>
</dbReference>
<organism evidence="4 8">
    <name type="scientific">Listeria monocytogenes</name>
    <dbReference type="NCBI Taxonomy" id="1639"/>
    <lineage>
        <taxon>Bacteria</taxon>
        <taxon>Bacillati</taxon>
        <taxon>Bacillota</taxon>
        <taxon>Bacilli</taxon>
        <taxon>Bacillales</taxon>
        <taxon>Listeriaceae</taxon>
        <taxon>Listeria</taxon>
    </lineage>
</organism>
<dbReference type="CDD" id="cd00093">
    <property type="entry name" value="HTH_XRE"/>
    <property type="match status" value="1"/>
</dbReference>
<dbReference type="Gene3D" id="1.10.260.40">
    <property type="entry name" value="lambda repressor-like DNA-binding domains"/>
    <property type="match status" value="1"/>
</dbReference>
<name>A0A3R0TVX8_LISMN</name>
<dbReference type="EMBL" id="AABGHY010000006">
    <property type="protein sequence ID" value="EAH3294582.1"/>
    <property type="molecule type" value="Genomic_DNA"/>
</dbReference>
<accession>A0A3R0TVX8</accession>
<evidence type="ECO:0000313" key="6">
    <source>
        <dbReference type="Proteomes" id="UP000344343"/>
    </source>
</evidence>
<evidence type="ECO:0000313" key="2">
    <source>
        <dbReference type="EMBL" id="EAD5787643.1"/>
    </source>
</evidence>
<dbReference type="InterPro" id="IPR010982">
    <property type="entry name" value="Lambda_DNA-bd_dom_sf"/>
</dbReference>
<evidence type="ECO:0000313" key="3">
    <source>
        <dbReference type="EMBL" id="EAG9518645.1"/>
    </source>
</evidence>
<evidence type="ECO:0000313" key="5">
    <source>
        <dbReference type="EMBL" id="EAH3294582.1"/>
    </source>
</evidence>
<dbReference type="InterPro" id="IPR001387">
    <property type="entry name" value="Cro/C1-type_HTH"/>
</dbReference>
<feature type="domain" description="HTH cro/C1-type" evidence="1">
    <location>
        <begin position="4"/>
        <end position="58"/>
    </location>
</feature>
<dbReference type="PROSITE" id="PS50943">
    <property type="entry name" value="HTH_CROC1"/>
    <property type="match status" value="1"/>
</dbReference>
<dbReference type="AlphaFoldDB" id="A0A3R0TVX8"/>
<evidence type="ECO:0000313" key="7">
    <source>
        <dbReference type="Proteomes" id="UP000530452"/>
    </source>
</evidence>
<protein>
    <submittedName>
        <fullName evidence="4">XRE family transcriptional regulator</fullName>
    </submittedName>
</protein>
<dbReference type="Proteomes" id="UP000530452">
    <property type="component" value="Unassembled WGS sequence"/>
</dbReference>
<dbReference type="Pfam" id="PF01381">
    <property type="entry name" value="HTH_3"/>
    <property type="match status" value="1"/>
</dbReference>
<sequence length="65" mass="7292">MNRVKQERINKGLPQTEAAKLIGISSGMLAMIEIGKRRGSDEVKKKIAKFYGKSVGYLFFNETLT</sequence>
<evidence type="ECO:0000313" key="4">
    <source>
        <dbReference type="EMBL" id="EAH2282383.1"/>
    </source>
</evidence>
<evidence type="ECO:0000313" key="9">
    <source>
        <dbReference type="Proteomes" id="UP000546397"/>
    </source>
</evidence>
<dbReference type="EMBL" id="AABFVG010000006">
    <property type="protein sequence ID" value="EAH2282383.1"/>
    <property type="molecule type" value="Genomic_DNA"/>
</dbReference>
<dbReference type="GO" id="GO:0003677">
    <property type="term" value="F:DNA binding"/>
    <property type="evidence" value="ECO:0007669"/>
    <property type="project" value="InterPro"/>
</dbReference>
<gene>
    <name evidence="4" type="ORF">D4920_09900</name>
    <name evidence="3" type="ORF">D4B11_02595</name>
    <name evidence="5" type="ORF">D5N24_09255</name>
    <name evidence="2" type="ORF">EX365_13845</name>
</gene>
<comment type="caution">
    <text evidence="4">The sequence shown here is derived from an EMBL/GenBank/DDBJ whole genome shotgun (WGS) entry which is preliminary data.</text>
</comment>
<dbReference type="RefSeq" id="WP_031641921.1">
    <property type="nucleotide sequence ID" value="NZ_CM003382.1"/>
</dbReference>
<dbReference type="Proteomes" id="UP000344343">
    <property type="component" value="Unassembled WGS sequence"/>
</dbReference>
<evidence type="ECO:0000313" key="8">
    <source>
        <dbReference type="Proteomes" id="UP000533021"/>
    </source>
</evidence>
<dbReference type="SMART" id="SM00530">
    <property type="entry name" value="HTH_XRE"/>
    <property type="match status" value="1"/>
</dbReference>